<feature type="transmembrane region" description="Helical" evidence="17">
    <location>
        <begin position="280"/>
        <end position="302"/>
    </location>
</feature>
<dbReference type="GO" id="GO:0045211">
    <property type="term" value="C:postsynaptic membrane"/>
    <property type="evidence" value="ECO:0007669"/>
    <property type="project" value="UniProtKB-SubCell"/>
</dbReference>
<sequence length="430" mass="49894">MRNAHILKSLIQVSRIFTVGQKKNAAIYSTALFSLFFNIFNVCFFSELQKKLQNNFKSLFNHLLQSWIDHYLTWDPSEYGNIREVRLPISNIWKPDVLLYNSVDQQFDSTWPVNAVVYHSGNVTWIPPAVIRSSCSIDIAYFPFDSQHCSMKFGSWTYSGFFTDLRNASVSVGTYQPNGEWELLDLTSKRSIFYYECCPEPYYDITFTISIRRRTLYYGFNLVLPSMLISALALLGFTLPADSGEKLNLCVTIFMSLCVFMLMVAEAMPQTSDALPLIEVYFSCIMFEVGASVVCTVFALNFHHRTPESYHPMTPLTRKILLDWLPMLLFMDRPPPFQLEQANGHILNDRRKDKRFNWKFVLVNIEHPNILGSLTTYHFTLSLFQEIMHAERADWMFAAMVIDRVCFVTFSFFLILCTLVLSYRAPHIFV</sequence>
<proteinExistence type="inferred from homology"/>
<comment type="subcellular location">
    <subcellularLocation>
        <location evidence="16">Postsynaptic cell membrane</location>
        <topology evidence="16">Multi-pass membrane protein</topology>
    </subcellularLocation>
</comment>
<dbReference type="FunFam" id="2.70.170.10:FF:000016">
    <property type="entry name" value="Nicotinic acetylcholine receptor subunit"/>
    <property type="match status" value="1"/>
</dbReference>
<dbReference type="PRINTS" id="PR00254">
    <property type="entry name" value="NICOTINICR"/>
</dbReference>
<dbReference type="InterPro" id="IPR006202">
    <property type="entry name" value="Neur_chan_lig-bd"/>
</dbReference>
<evidence type="ECO:0000256" key="12">
    <source>
        <dbReference type="ARBA" id="ARBA00023180"/>
    </source>
</evidence>
<dbReference type="InterPro" id="IPR038050">
    <property type="entry name" value="Neuro_actylchol_rec"/>
</dbReference>
<keyword evidence="2 17" id="KW-0813">Transport</keyword>
<reference evidence="22" key="2">
    <citation type="submission" date="2019-09" db="UniProtKB">
        <authorList>
            <consortium name="WormBaseParasite"/>
        </authorList>
    </citation>
    <scope>IDENTIFICATION</scope>
</reference>
<dbReference type="InterPro" id="IPR002394">
    <property type="entry name" value="Nicotinic_acetylcholine_rcpt"/>
</dbReference>
<dbReference type="Gene3D" id="2.70.170.10">
    <property type="entry name" value="Neurotransmitter-gated ion-channel ligand-binding domain"/>
    <property type="match status" value="1"/>
</dbReference>
<evidence type="ECO:0000259" key="18">
    <source>
        <dbReference type="Pfam" id="PF02931"/>
    </source>
</evidence>
<dbReference type="WBParaSite" id="HPBE_0000859001-mRNA-1">
    <property type="protein sequence ID" value="HPBE_0000859001-mRNA-1"/>
    <property type="gene ID" value="HPBE_0000859001"/>
</dbReference>
<dbReference type="PRINTS" id="PR00252">
    <property type="entry name" value="NRIONCHANNEL"/>
</dbReference>
<dbReference type="AlphaFoldDB" id="A0A3P7Z003"/>
<evidence type="ECO:0000256" key="1">
    <source>
        <dbReference type="ARBA" id="ARBA00009237"/>
    </source>
</evidence>
<dbReference type="PANTHER" id="PTHR18945">
    <property type="entry name" value="NEUROTRANSMITTER GATED ION CHANNEL"/>
    <property type="match status" value="1"/>
</dbReference>
<evidence type="ECO:0000256" key="5">
    <source>
        <dbReference type="ARBA" id="ARBA00022729"/>
    </source>
</evidence>
<keyword evidence="6 17" id="KW-1133">Transmembrane helix</keyword>
<reference evidence="20 21" key="1">
    <citation type="submission" date="2018-11" db="EMBL/GenBank/DDBJ databases">
        <authorList>
            <consortium name="Pathogen Informatics"/>
        </authorList>
    </citation>
    <scope>NUCLEOTIDE SEQUENCE [LARGE SCALE GENOMIC DNA]</scope>
</reference>
<dbReference type="GO" id="GO:0022848">
    <property type="term" value="F:acetylcholine-gated monoatomic cation-selective channel activity"/>
    <property type="evidence" value="ECO:0007669"/>
    <property type="project" value="InterPro"/>
</dbReference>
<evidence type="ECO:0000256" key="9">
    <source>
        <dbReference type="ARBA" id="ARBA00023136"/>
    </source>
</evidence>
<dbReference type="SUPFAM" id="SSF90112">
    <property type="entry name" value="Neurotransmitter-gated ion-channel transmembrane pore"/>
    <property type="match status" value="1"/>
</dbReference>
<dbReference type="InterPro" id="IPR036734">
    <property type="entry name" value="Neur_chan_lig-bd_sf"/>
</dbReference>
<evidence type="ECO:0000259" key="19">
    <source>
        <dbReference type="Pfam" id="PF02932"/>
    </source>
</evidence>
<keyword evidence="9 17" id="KW-0472">Membrane</keyword>
<keyword evidence="12" id="KW-0325">Glycoprotein</keyword>
<evidence type="ECO:0000256" key="14">
    <source>
        <dbReference type="ARBA" id="ARBA00023286"/>
    </source>
</evidence>
<dbReference type="Pfam" id="PF02932">
    <property type="entry name" value="Neur_chan_memb"/>
    <property type="match status" value="1"/>
</dbReference>
<feature type="transmembrane region" description="Helical" evidence="17">
    <location>
        <begin position="216"/>
        <end position="237"/>
    </location>
</feature>
<evidence type="ECO:0000256" key="4">
    <source>
        <dbReference type="ARBA" id="ARBA00022692"/>
    </source>
</evidence>
<gene>
    <name evidence="20" type="ORF">HPBE_LOCUS8591</name>
</gene>
<dbReference type="InterPro" id="IPR006029">
    <property type="entry name" value="Neurotrans-gated_channel_TM"/>
</dbReference>
<organism evidence="20">
    <name type="scientific">Heligmosomoides polygyrus</name>
    <name type="common">Parasitic roundworm</name>
    <dbReference type="NCBI Taxonomy" id="6339"/>
    <lineage>
        <taxon>Eukaryota</taxon>
        <taxon>Metazoa</taxon>
        <taxon>Ecdysozoa</taxon>
        <taxon>Nematoda</taxon>
        <taxon>Chromadorea</taxon>
        <taxon>Rhabditida</taxon>
        <taxon>Rhabditina</taxon>
        <taxon>Rhabditomorpha</taxon>
        <taxon>Strongyloidea</taxon>
        <taxon>Heligmosomidae</taxon>
        <taxon>Heligmosomoides</taxon>
    </lineage>
</organism>
<evidence type="ECO:0000256" key="10">
    <source>
        <dbReference type="ARBA" id="ARBA00023157"/>
    </source>
</evidence>
<dbReference type="GO" id="GO:0004888">
    <property type="term" value="F:transmembrane signaling receptor activity"/>
    <property type="evidence" value="ECO:0007669"/>
    <property type="project" value="InterPro"/>
</dbReference>
<feature type="domain" description="Neurotransmitter-gated ion-channel ligand-binding" evidence="18">
    <location>
        <begin position="62"/>
        <end position="215"/>
    </location>
</feature>
<feature type="transmembrane region" description="Helical" evidence="17">
    <location>
        <begin position="25"/>
        <end position="48"/>
    </location>
</feature>
<keyword evidence="4 17" id="KW-0812">Transmembrane</keyword>
<protein>
    <submittedName>
        <fullName evidence="20 22">Uncharacterized protein</fullName>
    </submittedName>
</protein>
<evidence type="ECO:0000313" key="20">
    <source>
        <dbReference type="EMBL" id="VDO76997.1"/>
    </source>
</evidence>
<evidence type="ECO:0000313" key="21">
    <source>
        <dbReference type="Proteomes" id="UP000050761"/>
    </source>
</evidence>
<dbReference type="InterPro" id="IPR036719">
    <property type="entry name" value="Neuro-gated_channel_TM_sf"/>
</dbReference>
<keyword evidence="14" id="KW-1071">Ligand-gated ion channel</keyword>
<dbReference type="OrthoDB" id="5975154at2759"/>
<dbReference type="Gene3D" id="1.20.58.390">
    <property type="entry name" value="Neurotransmitter-gated ion-channel transmembrane domain"/>
    <property type="match status" value="2"/>
</dbReference>
<keyword evidence="15 17" id="KW-0407">Ion channel</keyword>
<dbReference type="InterPro" id="IPR006201">
    <property type="entry name" value="Neur_channel"/>
</dbReference>
<dbReference type="InterPro" id="IPR018000">
    <property type="entry name" value="Neurotransmitter_ion_chnl_CS"/>
</dbReference>
<evidence type="ECO:0000256" key="3">
    <source>
        <dbReference type="ARBA" id="ARBA00022475"/>
    </source>
</evidence>
<evidence type="ECO:0000256" key="6">
    <source>
        <dbReference type="ARBA" id="ARBA00022989"/>
    </source>
</evidence>
<dbReference type="FunFam" id="1.20.58.390:FF:000043">
    <property type="entry name" value="AcetylCholine Receptor"/>
    <property type="match status" value="1"/>
</dbReference>
<comment type="similarity">
    <text evidence="1">Belongs to the ligand-gated ion channel (TC 1.A.9) family. Acetylcholine receptor (TC 1.A.9.1) subfamily.</text>
</comment>
<dbReference type="Proteomes" id="UP000050761">
    <property type="component" value="Unassembled WGS sequence"/>
</dbReference>
<keyword evidence="5" id="KW-0732">Signal</keyword>
<dbReference type="CDD" id="cd18997">
    <property type="entry name" value="LGIC_ECD_nAChR"/>
    <property type="match status" value="1"/>
</dbReference>
<dbReference type="SUPFAM" id="SSF63712">
    <property type="entry name" value="Nicotinic receptor ligand binding domain-like"/>
    <property type="match status" value="1"/>
</dbReference>
<name>A0A3P7Z003_HELPZ</name>
<evidence type="ECO:0000256" key="16">
    <source>
        <dbReference type="ARBA" id="ARBA00034104"/>
    </source>
</evidence>
<accession>A0A3P7Z003</accession>
<feature type="transmembrane region" description="Helical" evidence="17">
    <location>
        <begin position="405"/>
        <end position="425"/>
    </location>
</feature>
<feature type="transmembrane region" description="Helical" evidence="17">
    <location>
        <begin position="249"/>
        <end position="268"/>
    </location>
</feature>
<keyword evidence="3" id="KW-1003">Cell membrane</keyword>
<evidence type="ECO:0000256" key="17">
    <source>
        <dbReference type="RuleBase" id="RU000687"/>
    </source>
</evidence>
<keyword evidence="7" id="KW-0770">Synapse</keyword>
<evidence type="ECO:0000256" key="7">
    <source>
        <dbReference type="ARBA" id="ARBA00023018"/>
    </source>
</evidence>
<evidence type="ECO:0000256" key="13">
    <source>
        <dbReference type="ARBA" id="ARBA00023257"/>
    </source>
</evidence>
<evidence type="ECO:0000256" key="15">
    <source>
        <dbReference type="ARBA" id="ARBA00023303"/>
    </source>
</evidence>
<evidence type="ECO:0000256" key="11">
    <source>
        <dbReference type="ARBA" id="ARBA00023170"/>
    </source>
</evidence>
<keyword evidence="21" id="KW-1185">Reference proteome</keyword>
<dbReference type="EMBL" id="UZAH01026197">
    <property type="protein sequence ID" value="VDO76997.1"/>
    <property type="molecule type" value="Genomic_DNA"/>
</dbReference>
<keyword evidence="13" id="KW-0628">Postsynaptic cell membrane</keyword>
<evidence type="ECO:0000256" key="2">
    <source>
        <dbReference type="ARBA" id="ARBA00022448"/>
    </source>
</evidence>
<evidence type="ECO:0000256" key="8">
    <source>
        <dbReference type="ARBA" id="ARBA00023065"/>
    </source>
</evidence>
<dbReference type="PROSITE" id="PS00236">
    <property type="entry name" value="NEUROTR_ION_CHANNEL"/>
    <property type="match status" value="1"/>
</dbReference>
<keyword evidence="11" id="KW-0675">Receptor</keyword>
<keyword evidence="8 17" id="KW-0406">Ion transport</keyword>
<dbReference type="CDD" id="cd19051">
    <property type="entry name" value="LGIC_TM_cation"/>
    <property type="match status" value="1"/>
</dbReference>
<dbReference type="Pfam" id="PF02931">
    <property type="entry name" value="Neur_chan_LBD"/>
    <property type="match status" value="1"/>
</dbReference>
<keyword evidence="10" id="KW-1015">Disulfide bond</keyword>
<feature type="domain" description="Neurotransmitter-gated ion-channel transmembrane" evidence="19">
    <location>
        <begin position="222"/>
        <end position="342"/>
    </location>
</feature>
<evidence type="ECO:0000313" key="22">
    <source>
        <dbReference type="WBParaSite" id="HPBE_0000859001-mRNA-1"/>
    </source>
</evidence>